<proteinExistence type="predicted"/>
<accession>A0A248TDM5</accession>
<gene>
    <name evidence="1" type="ORF">CKF48_02175</name>
</gene>
<dbReference type="EMBL" id="CP022983">
    <property type="protein sequence ID" value="ASV66242.1"/>
    <property type="molecule type" value="Genomic_DNA"/>
</dbReference>
<organism evidence="1 2">
    <name type="scientific">Cytobacillus kochii</name>
    <dbReference type="NCBI Taxonomy" id="859143"/>
    <lineage>
        <taxon>Bacteria</taxon>
        <taxon>Bacillati</taxon>
        <taxon>Bacillota</taxon>
        <taxon>Bacilli</taxon>
        <taxon>Bacillales</taxon>
        <taxon>Bacillaceae</taxon>
        <taxon>Cytobacillus</taxon>
    </lineage>
</organism>
<name>A0A248TDM5_9BACI</name>
<dbReference type="Proteomes" id="UP000215137">
    <property type="component" value="Chromosome"/>
</dbReference>
<dbReference type="RefSeq" id="WP_095369817.1">
    <property type="nucleotide sequence ID" value="NZ_CP022983.1"/>
</dbReference>
<dbReference type="AlphaFoldDB" id="A0A248TDM5"/>
<reference evidence="1 2" key="1">
    <citation type="submission" date="2017-08" db="EMBL/GenBank/DDBJ databases">
        <title>Complete Genome Sequence of Bacillus kochii Oregon-R-modENCODE STRAIN BDGP4, isolated from Drosophila melanogaster gut.</title>
        <authorList>
            <person name="Wan K.H."/>
            <person name="Yu C."/>
            <person name="Park S."/>
            <person name="Hammonds A.S."/>
            <person name="Booth B.W."/>
            <person name="Celniker S.E."/>
        </authorList>
    </citation>
    <scope>NUCLEOTIDE SEQUENCE [LARGE SCALE GENOMIC DNA]</scope>
    <source>
        <strain evidence="1 2">BDGP4</strain>
    </source>
</reference>
<evidence type="ECO:0000313" key="1">
    <source>
        <dbReference type="EMBL" id="ASV66242.1"/>
    </source>
</evidence>
<sequence>MKQAVVIDGYSFVGFATCKGLLEEGTEVLLLNSLKADDALEKQLSVGRNANLTEVDIDSLNTLLEDEATVFIDGYSLYIKDINMERFLVPILDKISFEKRKCVITLPIQWLYTGHSKKWVQKTFSHAHIYYLPTVYGPFQPEEMLFQQKLMHNNHNKSVSEKEWRADAVYIDEAITCLLHDFLSNNKSGEKIISSGIENHWQQCVDYLQINLGSHTVKEDNSLRDEPQTIHINNHLSVEKALSQQKRHVDILP</sequence>
<evidence type="ECO:0000313" key="2">
    <source>
        <dbReference type="Proteomes" id="UP000215137"/>
    </source>
</evidence>
<keyword evidence="2" id="KW-1185">Reference proteome</keyword>
<dbReference type="OrthoDB" id="2938417at2"/>
<dbReference type="KEGG" id="bko:CKF48_02175"/>
<protein>
    <recommendedName>
        <fullName evidence="3">NAD(P)-dependent oxidoreductase</fullName>
    </recommendedName>
</protein>
<evidence type="ECO:0008006" key="3">
    <source>
        <dbReference type="Google" id="ProtNLM"/>
    </source>
</evidence>